<proteinExistence type="predicted"/>
<keyword evidence="3" id="KW-1185">Reference proteome</keyword>
<comment type="caution">
    <text evidence="2">The sequence shown here is derived from an EMBL/GenBank/DDBJ whole genome shotgun (WGS) entry which is preliminary data.</text>
</comment>
<protein>
    <recommendedName>
        <fullName evidence="4">Transmembrane protein 138</fullName>
    </recommendedName>
</protein>
<dbReference type="Proteomes" id="UP001189429">
    <property type="component" value="Unassembled WGS sequence"/>
</dbReference>
<feature type="non-terminal residue" evidence="2">
    <location>
        <position position="1"/>
    </location>
</feature>
<keyword evidence="1" id="KW-0472">Membrane</keyword>
<feature type="transmembrane region" description="Helical" evidence="1">
    <location>
        <begin position="190"/>
        <end position="212"/>
    </location>
</feature>
<keyword evidence="1" id="KW-1133">Transmembrane helix</keyword>
<evidence type="ECO:0000256" key="1">
    <source>
        <dbReference type="SAM" id="Phobius"/>
    </source>
</evidence>
<organism evidence="2 3">
    <name type="scientific">Prorocentrum cordatum</name>
    <dbReference type="NCBI Taxonomy" id="2364126"/>
    <lineage>
        <taxon>Eukaryota</taxon>
        <taxon>Sar</taxon>
        <taxon>Alveolata</taxon>
        <taxon>Dinophyceae</taxon>
        <taxon>Prorocentrales</taxon>
        <taxon>Prorocentraceae</taxon>
        <taxon>Prorocentrum</taxon>
    </lineage>
</organism>
<keyword evidence="1" id="KW-0812">Transmembrane</keyword>
<name>A0ABN9PTJ3_9DINO</name>
<feature type="transmembrane region" description="Helical" evidence="1">
    <location>
        <begin position="162"/>
        <end position="184"/>
    </location>
</feature>
<evidence type="ECO:0000313" key="2">
    <source>
        <dbReference type="EMBL" id="CAK0795281.1"/>
    </source>
</evidence>
<evidence type="ECO:0008006" key="4">
    <source>
        <dbReference type="Google" id="ProtNLM"/>
    </source>
</evidence>
<accession>A0ABN9PTJ3</accession>
<dbReference type="EMBL" id="CAUYUJ010001305">
    <property type="protein sequence ID" value="CAK0795281.1"/>
    <property type="molecule type" value="Genomic_DNA"/>
</dbReference>
<reference evidence="2" key="1">
    <citation type="submission" date="2023-10" db="EMBL/GenBank/DDBJ databases">
        <authorList>
            <person name="Chen Y."/>
            <person name="Shah S."/>
            <person name="Dougan E. K."/>
            <person name="Thang M."/>
            <person name="Chan C."/>
        </authorList>
    </citation>
    <scope>NUCLEOTIDE SEQUENCE [LARGE SCALE GENOMIC DNA]</scope>
</reference>
<gene>
    <name evidence="2" type="ORF">PCOR1329_LOCUS4998</name>
</gene>
<evidence type="ECO:0000313" key="3">
    <source>
        <dbReference type="Proteomes" id="UP001189429"/>
    </source>
</evidence>
<sequence>TRCSVNHIARAMYGGLRRGLGLGTRLAQQQARQQALRAPGLQPAAASGAARPLARPFSVLGGSAFPQLAAVQKAASVQAAPALEARAVPLPSSAPAVGRLAAEQAQAVEGAESTVVPGGKLMDTARSSSMVFEIGLTFTFLHYQSIFIGVMRCLFQAFRPLLILFVFGQILKAVFFIAGAPIWFSFYSIWLFEVGYGLAQCAISFIFISFFYNNLSFARVRPTLAHMLRQQREKLSRAAQLLSGSVH</sequence>